<keyword evidence="3" id="KW-1185">Reference proteome</keyword>
<dbReference type="EMBL" id="KN832880">
    <property type="protein sequence ID" value="KIM98317.1"/>
    <property type="molecule type" value="Genomic_DNA"/>
</dbReference>
<reference evidence="3" key="2">
    <citation type="submission" date="2015-01" db="EMBL/GenBank/DDBJ databases">
        <title>Evolutionary Origins and Diversification of the Mycorrhizal Mutualists.</title>
        <authorList>
            <consortium name="DOE Joint Genome Institute"/>
            <consortium name="Mycorrhizal Genomics Consortium"/>
            <person name="Kohler A."/>
            <person name="Kuo A."/>
            <person name="Nagy L.G."/>
            <person name="Floudas D."/>
            <person name="Copeland A."/>
            <person name="Barry K.W."/>
            <person name="Cichocki N."/>
            <person name="Veneault-Fourrey C."/>
            <person name="LaButti K."/>
            <person name="Lindquist E.A."/>
            <person name="Lipzen A."/>
            <person name="Lundell T."/>
            <person name="Morin E."/>
            <person name="Murat C."/>
            <person name="Riley R."/>
            <person name="Ohm R."/>
            <person name="Sun H."/>
            <person name="Tunlid A."/>
            <person name="Henrissat B."/>
            <person name="Grigoriev I.V."/>
            <person name="Hibbett D.S."/>
            <person name="Martin F."/>
        </authorList>
    </citation>
    <scope>NUCLEOTIDE SEQUENCE [LARGE SCALE GENOMIC DNA]</scope>
    <source>
        <strain evidence="3">Zn</strain>
    </source>
</reference>
<evidence type="ECO:0000313" key="3">
    <source>
        <dbReference type="Proteomes" id="UP000054321"/>
    </source>
</evidence>
<protein>
    <recommendedName>
        <fullName evidence="1">Heterokaryon incompatibility domain-containing protein</fullName>
    </recommendedName>
</protein>
<name>A0A0C3D8R6_OIDMZ</name>
<dbReference type="Proteomes" id="UP000054321">
    <property type="component" value="Unassembled WGS sequence"/>
</dbReference>
<dbReference type="OrthoDB" id="674604at2759"/>
<evidence type="ECO:0000259" key="1">
    <source>
        <dbReference type="Pfam" id="PF06985"/>
    </source>
</evidence>
<proteinExistence type="predicted"/>
<dbReference type="PANTHER" id="PTHR10622">
    <property type="entry name" value="HET DOMAIN-CONTAINING PROTEIN"/>
    <property type="match status" value="1"/>
</dbReference>
<gene>
    <name evidence="2" type="ORF">OIDMADRAFT_128425</name>
</gene>
<reference evidence="2 3" key="1">
    <citation type="submission" date="2014-04" db="EMBL/GenBank/DDBJ databases">
        <authorList>
            <consortium name="DOE Joint Genome Institute"/>
            <person name="Kuo A."/>
            <person name="Martino E."/>
            <person name="Perotto S."/>
            <person name="Kohler A."/>
            <person name="Nagy L.G."/>
            <person name="Floudas D."/>
            <person name="Copeland A."/>
            <person name="Barry K.W."/>
            <person name="Cichocki N."/>
            <person name="Veneault-Fourrey C."/>
            <person name="LaButti K."/>
            <person name="Lindquist E.A."/>
            <person name="Lipzen A."/>
            <person name="Lundell T."/>
            <person name="Morin E."/>
            <person name="Murat C."/>
            <person name="Sun H."/>
            <person name="Tunlid A."/>
            <person name="Henrissat B."/>
            <person name="Grigoriev I.V."/>
            <person name="Hibbett D.S."/>
            <person name="Martin F."/>
            <person name="Nordberg H.P."/>
            <person name="Cantor M.N."/>
            <person name="Hua S.X."/>
        </authorList>
    </citation>
    <scope>NUCLEOTIDE SEQUENCE [LARGE SCALE GENOMIC DNA]</scope>
    <source>
        <strain evidence="2 3">Zn</strain>
    </source>
</reference>
<dbReference type="InParanoid" id="A0A0C3D8R6"/>
<dbReference type="Pfam" id="PF06985">
    <property type="entry name" value="HET"/>
    <property type="match status" value="1"/>
</dbReference>
<accession>A0A0C3D8R6</accession>
<feature type="domain" description="Heterokaryon incompatibility" evidence="1">
    <location>
        <begin position="25"/>
        <end position="114"/>
    </location>
</feature>
<dbReference type="AlphaFoldDB" id="A0A0C3D8R6"/>
<organism evidence="2 3">
    <name type="scientific">Oidiodendron maius (strain Zn)</name>
    <dbReference type="NCBI Taxonomy" id="913774"/>
    <lineage>
        <taxon>Eukaryota</taxon>
        <taxon>Fungi</taxon>
        <taxon>Dikarya</taxon>
        <taxon>Ascomycota</taxon>
        <taxon>Pezizomycotina</taxon>
        <taxon>Leotiomycetes</taxon>
        <taxon>Leotiomycetes incertae sedis</taxon>
        <taxon>Myxotrichaceae</taxon>
        <taxon>Oidiodendron</taxon>
    </lineage>
</organism>
<dbReference type="PANTHER" id="PTHR10622:SF11">
    <property type="entry name" value="HET-DOMAIN-CONTAINING PROTEIN"/>
    <property type="match status" value="1"/>
</dbReference>
<dbReference type="InterPro" id="IPR010730">
    <property type="entry name" value="HET"/>
</dbReference>
<evidence type="ECO:0000313" key="2">
    <source>
        <dbReference type="EMBL" id="KIM98317.1"/>
    </source>
</evidence>
<dbReference type="HOGENOM" id="CLU_000288_138_0_1"/>
<dbReference type="STRING" id="913774.A0A0C3D8R6"/>
<sequence length="264" mass="30669">MRLLELKSHGEFSLTKDLGDNVPPYAILSHTWGEDDEEPTIQDLMQGIGKNKAGYKKILFCKEQAVRDSLQYIWVDTCCIDKSNSTELAEAINSMFRWYREAAKCYVYLSDVSTLNSSGNDQSSRFTWDLAFQESRWFTRGWTLQELIAPESVEFFSSDGKRLGDKRSLEQQVHEITGIPITALRGSPLSQFSVPERISWVDNRETKRKEDKAYSLMGIFDIHMTLIYGEGREKAFKRLRNKIDKHSRSFQPEERQRRYQSHTG</sequence>